<feature type="region of interest" description="Disordered" evidence="5">
    <location>
        <begin position="259"/>
        <end position="340"/>
    </location>
</feature>
<dbReference type="PANTHER" id="PTHR12534:SF0">
    <property type="entry name" value="SMALL RIBOSOMAL SUBUNIT PROTEIN US2M"/>
    <property type="match status" value="1"/>
</dbReference>
<protein>
    <submittedName>
        <fullName evidence="6">Ribosomal protein S2</fullName>
    </submittedName>
</protein>
<reference evidence="6" key="1">
    <citation type="journal article" date="2020" name="Stud. Mycol.">
        <title>101 Dothideomycetes genomes: a test case for predicting lifestyles and emergence of pathogens.</title>
        <authorList>
            <person name="Haridas S."/>
            <person name="Albert R."/>
            <person name="Binder M."/>
            <person name="Bloem J."/>
            <person name="Labutti K."/>
            <person name="Salamov A."/>
            <person name="Andreopoulos B."/>
            <person name="Baker S."/>
            <person name="Barry K."/>
            <person name="Bills G."/>
            <person name="Bluhm B."/>
            <person name="Cannon C."/>
            <person name="Castanera R."/>
            <person name="Culley D."/>
            <person name="Daum C."/>
            <person name="Ezra D."/>
            <person name="Gonzalez J."/>
            <person name="Henrissat B."/>
            <person name="Kuo A."/>
            <person name="Liang C."/>
            <person name="Lipzen A."/>
            <person name="Lutzoni F."/>
            <person name="Magnuson J."/>
            <person name="Mondo S."/>
            <person name="Nolan M."/>
            <person name="Ohm R."/>
            <person name="Pangilinan J."/>
            <person name="Park H.-J."/>
            <person name="Ramirez L."/>
            <person name="Alfaro M."/>
            <person name="Sun H."/>
            <person name="Tritt A."/>
            <person name="Yoshinaga Y."/>
            <person name="Zwiers L.-H."/>
            <person name="Turgeon B."/>
            <person name="Goodwin S."/>
            <person name="Spatafora J."/>
            <person name="Crous P."/>
            <person name="Grigoriev I."/>
        </authorList>
    </citation>
    <scope>NUCLEOTIDE SEQUENCE</scope>
    <source>
        <strain evidence="6">CBS 260.36</strain>
    </source>
</reference>
<keyword evidence="2 4" id="KW-0689">Ribosomal protein</keyword>
<evidence type="ECO:0000256" key="2">
    <source>
        <dbReference type="ARBA" id="ARBA00022980"/>
    </source>
</evidence>
<dbReference type="GO" id="GO:0003735">
    <property type="term" value="F:structural constituent of ribosome"/>
    <property type="evidence" value="ECO:0007669"/>
    <property type="project" value="InterPro"/>
</dbReference>
<dbReference type="Pfam" id="PF00318">
    <property type="entry name" value="Ribosomal_S2"/>
    <property type="match status" value="1"/>
</dbReference>
<evidence type="ECO:0000256" key="1">
    <source>
        <dbReference type="ARBA" id="ARBA00006242"/>
    </source>
</evidence>
<dbReference type="InterPro" id="IPR023591">
    <property type="entry name" value="Ribosomal_uS2_flav_dom_sf"/>
</dbReference>
<evidence type="ECO:0000256" key="5">
    <source>
        <dbReference type="SAM" id="MobiDB-lite"/>
    </source>
</evidence>
<feature type="region of interest" description="Disordered" evidence="5">
    <location>
        <begin position="368"/>
        <end position="391"/>
    </location>
</feature>
<dbReference type="PROSITE" id="PS00962">
    <property type="entry name" value="RIBOSOMAL_S2_1"/>
    <property type="match status" value="1"/>
</dbReference>
<dbReference type="InterPro" id="IPR001865">
    <property type="entry name" value="Ribosomal_uS2"/>
</dbReference>
<dbReference type="AlphaFoldDB" id="A0A9P4IXV6"/>
<dbReference type="GO" id="GO:0006412">
    <property type="term" value="P:translation"/>
    <property type="evidence" value="ECO:0007669"/>
    <property type="project" value="InterPro"/>
</dbReference>
<evidence type="ECO:0000256" key="3">
    <source>
        <dbReference type="ARBA" id="ARBA00023274"/>
    </source>
</evidence>
<feature type="compositionally biased region" description="Basic and acidic residues" evidence="5">
    <location>
        <begin position="470"/>
        <end position="481"/>
    </location>
</feature>
<dbReference type="Gene3D" id="3.40.50.10490">
    <property type="entry name" value="Glucose-6-phosphate isomerase like protein, domain 1"/>
    <property type="match status" value="1"/>
</dbReference>
<feature type="compositionally biased region" description="Acidic residues" evidence="5">
    <location>
        <begin position="262"/>
        <end position="276"/>
    </location>
</feature>
<feature type="compositionally biased region" description="Acidic residues" evidence="5">
    <location>
        <begin position="306"/>
        <end position="324"/>
    </location>
</feature>
<comment type="caution">
    <text evidence="6">The sequence shown here is derived from an EMBL/GenBank/DDBJ whole genome shotgun (WGS) entry which is preliminary data.</text>
</comment>
<organism evidence="6 7">
    <name type="scientific">Myriangium duriaei CBS 260.36</name>
    <dbReference type="NCBI Taxonomy" id="1168546"/>
    <lineage>
        <taxon>Eukaryota</taxon>
        <taxon>Fungi</taxon>
        <taxon>Dikarya</taxon>
        <taxon>Ascomycota</taxon>
        <taxon>Pezizomycotina</taxon>
        <taxon>Dothideomycetes</taxon>
        <taxon>Dothideomycetidae</taxon>
        <taxon>Myriangiales</taxon>
        <taxon>Myriangiaceae</taxon>
        <taxon>Myriangium</taxon>
    </lineage>
</organism>
<gene>
    <name evidence="6" type="ORF">K461DRAFT_53625</name>
</gene>
<evidence type="ECO:0000313" key="6">
    <source>
        <dbReference type="EMBL" id="KAF2148849.1"/>
    </source>
</evidence>
<dbReference type="CDD" id="cd01425">
    <property type="entry name" value="RPS2"/>
    <property type="match status" value="1"/>
</dbReference>
<keyword evidence="3 4" id="KW-0687">Ribonucleoprotein</keyword>
<dbReference type="PRINTS" id="PR00395">
    <property type="entry name" value="RIBOSOMALS2"/>
</dbReference>
<feature type="region of interest" description="Disordered" evidence="5">
    <location>
        <begin position="455"/>
        <end position="495"/>
    </location>
</feature>
<name>A0A9P4IXV6_9PEZI</name>
<accession>A0A9P4IXV6</accession>
<feature type="compositionally biased region" description="Acidic residues" evidence="5">
    <location>
        <begin position="456"/>
        <end position="467"/>
    </location>
</feature>
<dbReference type="PROSITE" id="PS00963">
    <property type="entry name" value="RIBOSOMAL_S2_2"/>
    <property type="match status" value="1"/>
</dbReference>
<feature type="compositionally biased region" description="Basic and acidic residues" evidence="5">
    <location>
        <begin position="368"/>
        <end position="380"/>
    </location>
</feature>
<dbReference type="Proteomes" id="UP000799439">
    <property type="component" value="Unassembled WGS sequence"/>
</dbReference>
<dbReference type="OrthoDB" id="2320368at2759"/>
<dbReference type="SUPFAM" id="SSF52313">
    <property type="entry name" value="Ribosomal protein S2"/>
    <property type="match status" value="1"/>
</dbReference>
<evidence type="ECO:0000256" key="4">
    <source>
        <dbReference type="RuleBase" id="RU003631"/>
    </source>
</evidence>
<dbReference type="InterPro" id="IPR018130">
    <property type="entry name" value="Ribosomal_uS2_CS"/>
</dbReference>
<keyword evidence="7" id="KW-1185">Reference proteome</keyword>
<comment type="similarity">
    <text evidence="1 4">Belongs to the universal ribosomal protein uS2 family.</text>
</comment>
<evidence type="ECO:0000313" key="7">
    <source>
        <dbReference type="Proteomes" id="UP000799439"/>
    </source>
</evidence>
<feature type="compositionally biased region" description="Basic and acidic residues" evidence="5">
    <location>
        <begin position="325"/>
        <end position="340"/>
    </location>
</feature>
<dbReference type="EMBL" id="ML996092">
    <property type="protein sequence ID" value="KAF2148849.1"/>
    <property type="molecule type" value="Genomic_DNA"/>
</dbReference>
<dbReference type="HAMAP" id="MF_00291_B">
    <property type="entry name" value="Ribosomal_uS2_B"/>
    <property type="match status" value="1"/>
</dbReference>
<proteinExistence type="inferred from homology"/>
<dbReference type="InterPro" id="IPR005706">
    <property type="entry name" value="Ribosomal_uS2_bac/mit/plastid"/>
</dbReference>
<dbReference type="GO" id="GO:0005763">
    <property type="term" value="C:mitochondrial small ribosomal subunit"/>
    <property type="evidence" value="ECO:0007669"/>
    <property type="project" value="TreeGrafter"/>
</dbReference>
<dbReference type="PANTHER" id="PTHR12534">
    <property type="entry name" value="30S RIBOSOMAL PROTEIN S2 PROKARYOTIC AND ORGANELLAR"/>
    <property type="match status" value="1"/>
</dbReference>
<sequence length="495" mass="55198">MVSLEKQTRYLGGNVTDQYKPHLLVNHPPAPQDVTLELLMASQAHLGHATGLWHPGNARYIYGVRDGIHIISLDVTASHLRRACKIVQETASQGGLILFAGTRSGQERSVVKAAELAGGCHLFDRWIPGSITNGIQILGNCRTKVVNHLDKDVSGYEGQLMLHGPVKPDLVVVLNPLENHVLLRECNQHNIPTIGVVDTDCNPALVTYPIPANDDSRRCTNVIAGVLGRAAQAGRAERLIYAEGFREGPYERRHRLRVLDDGGNEESEAAEAADPELEVRKAEAQEEDLNPDENVLLEEAKHEAEEQVAQEELEDAESLDEEASDDPRLRSQEAAQDERTKAAFEMFSFSDWQDGEEFLLPTEQEVASRDQLAQEHDSMKAKKSQQAGDPMLRRLIAMKRRALGEELSAEDQQELHEVEKSEAAVRADVEKTRKELLDEIDVEKDAFLKEAKVEAVEADEEAQEELEAASQERETRRREDQTSYGPVTKNRRGRG</sequence>